<sequence>MQKDKEDSSQNVNVNSPQQAFTLQKENGNIEGVLYDIQIDIPQKDKTQLDEQAEFKNIKIFNEYKELFKFLESLKSEIEVCQWKKKHENNHQPSEKKAFSDYSISASKNDDGKSISMQMNIMTSQYEIILIQDQTFTINNICLDLNRNFKIGSFVYLDQTNQIIYEIKQFQLKNKDQIRCIIDDAIKNFEKMIKQYIYPLVFKIKKIKSTFFSELKSEKRADNTLNEKVDTVYDSSNFSKQQIIGEKSIEEFKNSDYLTNEEKKESSNNLEELKQKKSKIRINFKNCQTPKNLKKIEKKDRIFQI</sequence>
<dbReference type="KEGG" id="ptm:GSPATT00016507001"/>
<dbReference type="Proteomes" id="UP000000600">
    <property type="component" value="Unassembled WGS sequence"/>
</dbReference>
<dbReference type="EMBL" id="CT868418">
    <property type="protein sequence ID" value="CAK81694.1"/>
    <property type="molecule type" value="Genomic_DNA"/>
</dbReference>
<keyword evidence="2" id="KW-1185">Reference proteome</keyword>
<dbReference type="InParanoid" id="A0DF77"/>
<dbReference type="RefSeq" id="XP_001449091.1">
    <property type="nucleotide sequence ID" value="XM_001449054.1"/>
</dbReference>
<organism evidence="1 2">
    <name type="scientific">Paramecium tetraurelia</name>
    <dbReference type="NCBI Taxonomy" id="5888"/>
    <lineage>
        <taxon>Eukaryota</taxon>
        <taxon>Sar</taxon>
        <taxon>Alveolata</taxon>
        <taxon>Ciliophora</taxon>
        <taxon>Intramacronucleata</taxon>
        <taxon>Oligohymenophorea</taxon>
        <taxon>Peniculida</taxon>
        <taxon>Parameciidae</taxon>
        <taxon>Paramecium</taxon>
    </lineage>
</organism>
<dbReference type="AlphaFoldDB" id="A0DF77"/>
<dbReference type="GeneID" id="5034876"/>
<accession>A0DF77</accession>
<protein>
    <submittedName>
        <fullName evidence="1">Uncharacterized protein</fullName>
    </submittedName>
</protein>
<proteinExistence type="predicted"/>
<reference evidence="1 2" key="1">
    <citation type="journal article" date="2006" name="Nature">
        <title>Global trends of whole-genome duplications revealed by the ciliate Paramecium tetraurelia.</title>
        <authorList>
            <consortium name="Genoscope"/>
            <person name="Aury J.-M."/>
            <person name="Jaillon O."/>
            <person name="Duret L."/>
            <person name="Noel B."/>
            <person name="Jubin C."/>
            <person name="Porcel B.M."/>
            <person name="Segurens B."/>
            <person name="Daubin V."/>
            <person name="Anthouard V."/>
            <person name="Aiach N."/>
            <person name="Arnaiz O."/>
            <person name="Billaut A."/>
            <person name="Beisson J."/>
            <person name="Blanc I."/>
            <person name="Bouhouche K."/>
            <person name="Camara F."/>
            <person name="Duharcourt S."/>
            <person name="Guigo R."/>
            <person name="Gogendeau D."/>
            <person name="Katinka M."/>
            <person name="Keller A.-M."/>
            <person name="Kissmehl R."/>
            <person name="Klotz C."/>
            <person name="Koll F."/>
            <person name="Le Moue A."/>
            <person name="Lepere C."/>
            <person name="Malinsky S."/>
            <person name="Nowacki M."/>
            <person name="Nowak J.K."/>
            <person name="Plattner H."/>
            <person name="Poulain J."/>
            <person name="Ruiz F."/>
            <person name="Serrano V."/>
            <person name="Zagulski M."/>
            <person name="Dessen P."/>
            <person name="Betermier M."/>
            <person name="Weissenbach J."/>
            <person name="Scarpelli C."/>
            <person name="Schachter V."/>
            <person name="Sperling L."/>
            <person name="Meyer E."/>
            <person name="Cohen J."/>
            <person name="Wincker P."/>
        </authorList>
    </citation>
    <scope>NUCLEOTIDE SEQUENCE [LARGE SCALE GENOMIC DNA]</scope>
    <source>
        <strain evidence="1 2">Stock d4-2</strain>
    </source>
</reference>
<gene>
    <name evidence="1" type="ORF">GSPATT00016507001</name>
</gene>
<evidence type="ECO:0000313" key="1">
    <source>
        <dbReference type="EMBL" id="CAK81694.1"/>
    </source>
</evidence>
<dbReference type="HOGENOM" id="CLU_913547_0_0_1"/>
<name>A0DF77_PARTE</name>
<evidence type="ECO:0000313" key="2">
    <source>
        <dbReference type="Proteomes" id="UP000000600"/>
    </source>
</evidence>